<dbReference type="GO" id="GO:0003746">
    <property type="term" value="F:translation elongation factor activity"/>
    <property type="evidence" value="ECO:0007669"/>
    <property type="project" value="UniProtKB-UniRule"/>
</dbReference>
<dbReference type="PROSITE" id="PS51722">
    <property type="entry name" value="G_TR_2"/>
    <property type="match status" value="1"/>
</dbReference>
<evidence type="ECO:0000256" key="3">
    <source>
        <dbReference type="ARBA" id="ARBA00022768"/>
    </source>
</evidence>
<dbReference type="HAMAP" id="MF_00054_B">
    <property type="entry name" value="EF_G_EF_2_B"/>
    <property type="match status" value="1"/>
</dbReference>
<evidence type="ECO:0000313" key="10">
    <source>
        <dbReference type="Proteomes" id="UP000229315"/>
    </source>
</evidence>
<dbReference type="Gene3D" id="3.40.50.300">
    <property type="entry name" value="P-loop containing nucleotide triphosphate hydrolases"/>
    <property type="match status" value="1"/>
</dbReference>
<keyword evidence="4 6" id="KW-0648">Protein biosynthesis</keyword>
<sequence length="716" mass="79758">MARAYPLDRVRNFGIIAHIDAGKTTTSERVLFYTGMSHKIGEVHDGETTTDWMEQERERGITITAAAVSCTWAPTYEEDQVDKKKRFSFNIIDTPGHIDFTVEVKRSLRVLDGAVVVFDGVAGVEPQSETNWRYADEGKVPRICFINKLDRTGASFERSFQSIINRLTKDAVRANLPIGEEENHEGVVDLLTRKAVYFEGVLGKDVRFSDEIPEAMKADVEKYRGELIEKIVQEDEAMMNAYLEGNEPSVAELKQALRKGVINNTIVPVFAGSALKNKGVQLVLDAVVDYLPSPLDVPPVKGINPKTEDEIERHASDEEPFCALAFKLQTDPFVGALTFFRVYSGTIKAGSYIYNSTTGEKERLGRIVRLQADKREEIEEVYAGEIAAAVGLKDARTSHTFSDEQNPIILEQIVFPEPVVSMRIEPKTKADQEKLGLALRKLADEDPTFRVSSDDETMETIIAGMGELHLDILVDRMKREFNVEANTGRPQVAYRETIQKEAEANHKYVKQTGGKGQYGHVVLKIKPLEPVDAEAKVKNNVTREDHFEFINNIKGGAIPGEYIPAVEKGVREAMERGIVAGYKMEDISVDLVDGSYHDVDSSEIAFKLAALNAFKEAAQRANPVLLEPVMKVEVVMPEQFMGDITGSLTSKRGTIESMEDRGMAKAVHSMVPLSEMFGYTTQLRSMTEGRGSMTMEFDHYAVVPPNVAEEIKSSRS</sequence>
<feature type="binding site" evidence="6">
    <location>
        <begin position="17"/>
        <end position="24"/>
    </location>
    <ligand>
        <name>GTP</name>
        <dbReference type="ChEBI" id="CHEBI:37565"/>
    </ligand>
</feature>
<dbReference type="InterPro" id="IPR027417">
    <property type="entry name" value="P-loop_NTPase"/>
</dbReference>
<evidence type="ECO:0000256" key="4">
    <source>
        <dbReference type="ARBA" id="ARBA00022917"/>
    </source>
</evidence>
<dbReference type="Pfam" id="PF14492">
    <property type="entry name" value="EFG_III"/>
    <property type="match status" value="1"/>
</dbReference>
<evidence type="ECO:0000313" key="9">
    <source>
        <dbReference type="EMBL" id="PIR85151.1"/>
    </source>
</evidence>
<dbReference type="FunFam" id="3.30.70.870:FF:000001">
    <property type="entry name" value="Elongation factor G"/>
    <property type="match status" value="1"/>
</dbReference>
<dbReference type="InterPro" id="IPR005225">
    <property type="entry name" value="Small_GTP-bd"/>
</dbReference>
<dbReference type="FunFam" id="3.30.230.10:FF:000003">
    <property type="entry name" value="Elongation factor G"/>
    <property type="match status" value="1"/>
</dbReference>
<dbReference type="PANTHER" id="PTHR43261:SF1">
    <property type="entry name" value="RIBOSOME-RELEASING FACTOR 2, MITOCHONDRIAL"/>
    <property type="match status" value="1"/>
</dbReference>
<dbReference type="InterPro" id="IPR047872">
    <property type="entry name" value="EFG_IV"/>
</dbReference>
<dbReference type="Pfam" id="PF03764">
    <property type="entry name" value="EFG_IV"/>
    <property type="match status" value="1"/>
</dbReference>
<evidence type="ECO:0000256" key="2">
    <source>
        <dbReference type="ARBA" id="ARBA00022741"/>
    </source>
</evidence>
<evidence type="ECO:0000256" key="6">
    <source>
        <dbReference type="HAMAP-Rule" id="MF_00054"/>
    </source>
</evidence>
<dbReference type="InterPro" id="IPR020568">
    <property type="entry name" value="Ribosomal_Su5_D2-typ_SF"/>
</dbReference>
<dbReference type="SUPFAM" id="SSF52540">
    <property type="entry name" value="P-loop containing nucleoside triphosphate hydrolases"/>
    <property type="match status" value="1"/>
</dbReference>
<dbReference type="InterPro" id="IPR000795">
    <property type="entry name" value="T_Tr_GTP-bd_dom"/>
</dbReference>
<dbReference type="SMART" id="SM00889">
    <property type="entry name" value="EFG_IV"/>
    <property type="match status" value="1"/>
</dbReference>
<dbReference type="InterPro" id="IPR009000">
    <property type="entry name" value="Transl_B-barrel_sf"/>
</dbReference>
<evidence type="ECO:0000256" key="1">
    <source>
        <dbReference type="ARBA" id="ARBA00005870"/>
    </source>
</evidence>
<dbReference type="Gene3D" id="3.30.70.870">
    <property type="entry name" value="Elongation Factor G (Translational Gtpase), domain 3"/>
    <property type="match status" value="1"/>
</dbReference>
<dbReference type="Gene3D" id="3.30.70.240">
    <property type="match status" value="1"/>
</dbReference>
<dbReference type="Pfam" id="PF00679">
    <property type="entry name" value="EFG_C"/>
    <property type="match status" value="1"/>
</dbReference>
<dbReference type="SUPFAM" id="SSF54211">
    <property type="entry name" value="Ribosomal protein S5 domain 2-like"/>
    <property type="match status" value="1"/>
</dbReference>
<dbReference type="GO" id="GO:0005525">
    <property type="term" value="F:GTP binding"/>
    <property type="evidence" value="ECO:0007669"/>
    <property type="project" value="UniProtKB-UniRule"/>
</dbReference>
<dbReference type="FunFam" id="3.40.50.300:FF:000029">
    <property type="entry name" value="Elongation factor G"/>
    <property type="match status" value="1"/>
</dbReference>
<dbReference type="NCBIfam" id="TIGR00484">
    <property type="entry name" value="EF-G"/>
    <property type="match status" value="1"/>
</dbReference>
<proteinExistence type="inferred from homology"/>
<dbReference type="GO" id="GO:0032790">
    <property type="term" value="P:ribosome disassembly"/>
    <property type="evidence" value="ECO:0007669"/>
    <property type="project" value="TreeGrafter"/>
</dbReference>
<comment type="caution">
    <text evidence="9">The sequence shown here is derived from an EMBL/GenBank/DDBJ whole genome shotgun (WGS) entry which is preliminary data.</text>
</comment>
<accession>A0A2H0UFI5</accession>
<feature type="domain" description="Tr-type G" evidence="8">
    <location>
        <begin position="8"/>
        <end position="295"/>
    </location>
</feature>
<dbReference type="EMBL" id="PFBH01000014">
    <property type="protein sequence ID" value="PIR85151.1"/>
    <property type="molecule type" value="Genomic_DNA"/>
</dbReference>
<dbReference type="SUPFAM" id="SSF54980">
    <property type="entry name" value="EF-G C-terminal domain-like"/>
    <property type="match status" value="2"/>
</dbReference>
<comment type="function">
    <text evidence="6">Catalyzes the GTP-dependent ribosomal translocation step during translation elongation. During this step, the ribosome changes from the pre-translocational (PRE) to the post-translocational (POST) state as the newly formed A-site-bound peptidyl-tRNA and P-site-bound deacylated tRNA move to the P and E sites, respectively. Catalyzes the coordinated movement of the two tRNA molecules, the mRNA and conformational changes in the ribosome.</text>
</comment>
<dbReference type="AlphaFoldDB" id="A0A2H0UFI5"/>
<dbReference type="InterPro" id="IPR005517">
    <property type="entry name" value="Transl_elong_EFG/EF2_IV"/>
</dbReference>
<dbReference type="Pfam" id="PF00009">
    <property type="entry name" value="GTP_EFTU"/>
    <property type="match status" value="1"/>
</dbReference>
<evidence type="ECO:0000259" key="8">
    <source>
        <dbReference type="PROSITE" id="PS51722"/>
    </source>
</evidence>
<reference evidence="10" key="1">
    <citation type="submission" date="2017-09" db="EMBL/GenBank/DDBJ databases">
        <title>Depth-based differentiation of microbial function through sediment-hosted aquifers and enrichment of novel symbionts in the deep terrestrial subsurface.</title>
        <authorList>
            <person name="Probst A.J."/>
            <person name="Ladd B."/>
            <person name="Jarett J.K."/>
            <person name="Geller-Mcgrath D.E."/>
            <person name="Sieber C.M.K."/>
            <person name="Emerson J.B."/>
            <person name="Anantharaman K."/>
            <person name="Thomas B.C."/>
            <person name="Malmstrom R."/>
            <person name="Stieglmeier M."/>
            <person name="Klingl A."/>
            <person name="Woyke T."/>
            <person name="Ryan C.M."/>
            <person name="Banfield J.F."/>
        </authorList>
    </citation>
    <scope>NUCLEOTIDE SEQUENCE [LARGE SCALE GENOMIC DNA]</scope>
</reference>
<dbReference type="InterPro" id="IPR009022">
    <property type="entry name" value="EFG_III"/>
</dbReference>
<comment type="similarity">
    <text evidence="1 6">Belongs to the TRAFAC class translation factor GTPase superfamily. Classic translation factor GTPase family. EF-G/EF-2 subfamily.</text>
</comment>
<dbReference type="CDD" id="cd01434">
    <property type="entry name" value="EFG_mtEFG1_IV"/>
    <property type="match status" value="1"/>
</dbReference>
<dbReference type="NCBIfam" id="NF009381">
    <property type="entry name" value="PRK12740.1-5"/>
    <property type="match status" value="1"/>
</dbReference>
<dbReference type="SMART" id="SM00838">
    <property type="entry name" value="EFG_C"/>
    <property type="match status" value="1"/>
</dbReference>
<organism evidence="9 10">
    <name type="scientific">Candidatus Kaiserbacteria bacterium CG10_big_fil_rev_8_21_14_0_10_45_20</name>
    <dbReference type="NCBI Taxonomy" id="1974607"/>
    <lineage>
        <taxon>Bacteria</taxon>
        <taxon>Candidatus Kaiseribacteriota</taxon>
    </lineage>
</organism>
<protein>
    <recommendedName>
        <fullName evidence="6 7">Elongation factor G</fullName>
        <shortName evidence="6">EF-G</shortName>
    </recommendedName>
</protein>
<dbReference type="InterPro" id="IPR000640">
    <property type="entry name" value="EFG_V-like"/>
</dbReference>
<dbReference type="PRINTS" id="PR00315">
    <property type="entry name" value="ELONGATNFCT"/>
</dbReference>
<evidence type="ECO:0000256" key="5">
    <source>
        <dbReference type="ARBA" id="ARBA00023134"/>
    </source>
</evidence>
<dbReference type="NCBIfam" id="TIGR00231">
    <property type="entry name" value="small_GTP"/>
    <property type="match status" value="1"/>
</dbReference>
<dbReference type="CDD" id="cd04088">
    <property type="entry name" value="EFG_mtEFG_II"/>
    <property type="match status" value="1"/>
</dbReference>
<keyword evidence="2 6" id="KW-0547">Nucleotide-binding</keyword>
<dbReference type="GO" id="GO:0005737">
    <property type="term" value="C:cytoplasm"/>
    <property type="evidence" value="ECO:0007669"/>
    <property type="project" value="UniProtKB-SubCell"/>
</dbReference>
<gene>
    <name evidence="6 9" type="primary">fusA</name>
    <name evidence="9" type="ORF">COU15_01955</name>
</gene>
<feature type="binding site" evidence="6">
    <location>
        <begin position="93"/>
        <end position="97"/>
    </location>
    <ligand>
        <name>GTP</name>
        <dbReference type="ChEBI" id="CHEBI:37565"/>
    </ligand>
</feature>
<dbReference type="PROSITE" id="PS00301">
    <property type="entry name" value="G_TR_1"/>
    <property type="match status" value="1"/>
</dbReference>
<dbReference type="InterPro" id="IPR004161">
    <property type="entry name" value="EFTu-like_2"/>
</dbReference>
<dbReference type="FunFam" id="3.30.70.240:FF:000001">
    <property type="entry name" value="Elongation factor G"/>
    <property type="match status" value="1"/>
</dbReference>
<dbReference type="CDD" id="cd16262">
    <property type="entry name" value="EFG_III"/>
    <property type="match status" value="1"/>
</dbReference>
<dbReference type="InterPro" id="IPR014721">
    <property type="entry name" value="Ribsml_uS5_D2-typ_fold_subgr"/>
</dbReference>
<dbReference type="Gene3D" id="3.30.230.10">
    <property type="match status" value="1"/>
</dbReference>
<dbReference type="InterPro" id="IPR031157">
    <property type="entry name" value="G_TR_CS"/>
</dbReference>
<dbReference type="InterPro" id="IPR041095">
    <property type="entry name" value="EFG_II"/>
</dbReference>
<dbReference type="GO" id="GO:0003924">
    <property type="term" value="F:GTPase activity"/>
    <property type="evidence" value="ECO:0007669"/>
    <property type="project" value="InterPro"/>
</dbReference>
<dbReference type="CDD" id="cd03713">
    <property type="entry name" value="EFG_mtEFG_C"/>
    <property type="match status" value="1"/>
</dbReference>
<dbReference type="Gene3D" id="2.40.30.10">
    <property type="entry name" value="Translation factors"/>
    <property type="match status" value="1"/>
</dbReference>
<feature type="binding site" evidence="6">
    <location>
        <begin position="147"/>
        <end position="150"/>
    </location>
    <ligand>
        <name>GTP</name>
        <dbReference type="ChEBI" id="CHEBI:37565"/>
    </ligand>
</feature>
<dbReference type="CDD" id="cd01886">
    <property type="entry name" value="EF-G"/>
    <property type="match status" value="1"/>
</dbReference>
<keyword evidence="5 6" id="KW-0342">GTP-binding</keyword>
<dbReference type="SUPFAM" id="SSF50447">
    <property type="entry name" value="Translation proteins"/>
    <property type="match status" value="1"/>
</dbReference>
<evidence type="ECO:0000256" key="7">
    <source>
        <dbReference type="NCBIfam" id="TIGR00484"/>
    </source>
</evidence>
<comment type="subcellular location">
    <subcellularLocation>
        <location evidence="6">Cytoplasm</location>
    </subcellularLocation>
</comment>
<dbReference type="InterPro" id="IPR035647">
    <property type="entry name" value="EFG_III/V"/>
</dbReference>
<keyword evidence="3 6" id="KW-0251">Elongation factor</keyword>
<keyword evidence="6" id="KW-0963">Cytoplasm</keyword>
<dbReference type="PANTHER" id="PTHR43261">
    <property type="entry name" value="TRANSLATION ELONGATION FACTOR G-RELATED"/>
    <property type="match status" value="1"/>
</dbReference>
<dbReference type="FunFam" id="2.40.30.10:FF:000006">
    <property type="entry name" value="Elongation factor G"/>
    <property type="match status" value="1"/>
</dbReference>
<name>A0A2H0UFI5_9BACT</name>
<dbReference type="InterPro" id="IPR004540">
    <property type="entry name" value="Transl_elong_EFG/EF2"/>
</dbReference>
<dbReference type="Pfam" id="PF03144">
    <property type="entry name" value="GTP_EFTU_D2"/>
    <property type="match status" value="1"/>
</dbReference>
<dbReference type="InterPro" id="IPR035649">
    <property type="entry name" value="EFG_V"/>
</dbReference>
<dbReference type="Proteomes" id="UP000229315">
    <property type="component" value="Unassembled WGS sequence"/>
</dbReference>